<evidence type="ECO:0000313" key="2">
    <source>
        <dbReference type="Proteomes" id="UP000236161"/>
    </source>
</evidence>
<keyword evidence="2" id="KW-1185">Reference proteome</keyword>
<dbReference type="EMBL" id="KZ451969">
    <property type="protein sequence ID" value="PKA57126.1"/>
    <property type="molecule type" value="Genomic_DNA"/>
</dbReference>
<name>A0A2I0ANT5_9ASPA</name>
<accession>A0A2I0ANT5</accession>
<proteinExistence type="predicted"/>
<gene>
    <name evidence="1" type="ORF">AXF42_Ash002430</name>
</gene>
<reference evidence="1 2" key="1">
    <citation type="journal article" date="2017" name="Nature">
        <title>The Apostasia genome and the evolution of orchids.</title>
        <authorList>
            <person name="Zhang G.Q."/>
            <person name="Liu K.W."/>
            <person name="Li Z."/>
            <person name="Lohaus R."/>
            <person name="Hsiao Y.Y."/>
            <person name="Niu S.C."/>
            <person name="Wang J.Y."/>
            <person name="Lin Y.C."/>
            <person name="Xu Q."/>
            <person name="Chen L.J."/>
            <person name="Yoshida K."/>
            <person name="Fujiwara S."/>
            <person name="Wang Z.W."/>
            <person name="Zhang Y.Q."/>
            <person name="Mitsuda N."/>
            <person name="Wang M."/>
            <person name="Liu G.H."/>
            <person name="Pecoraro L."/>
            <person name="Huang H.X."/>
            <person name="Xiao X.J."/>
            <person name="Lin M."/>
            <person name="Wu X.Y."/>
            <person name="Wu W.L."/>
            <person name="Chen Y.Y."/>
            <person name="Chang S.B."/>
            <person name="Sakamoto S."/>
            <person name="Ohme-Takagi M."/>
            <person name="Yagi M."/>
            <person name="Zeng S.J."/>
            <person name="Shen C.Y."/>
            <person name="Yeh C.M."/>
            <person name="Luo Y.B."/>
            <person name="Tsai W.C."/>
            <person name="Van de Peer Y."/>
            <person name="Liu Z.J."/>
        </authorList>
    </citation>
    <scope>NUCLEOTIDE SEQUENCE [LARGE SCALE GENOMIC DNA]</scope>
    <source>
        <strain evidence="2">cv. Shenzhen</strain>
        <tissue evidence="1">Stem</tissue>
    </source>
</reference>
<protein>
    <submittedName>
        <fullName evidence="1">Uncharacterized protein</fullName>
    </submittedName>
</protein>
<organism evidence="1 2">
    <name type="scientific">Apostasia shenzhenica</name>
    <dbReference type="NCBI Taxonomy" id="1088818"/>
    <lineage>
        <taxon>Eukaryota</taxon>
        <taxon>Viridiplantae</taxon>
        <taxon>Streptophyta</taxon>
        <taxon>Embryophyta</taxon>
        <taxon>Tracheophyta</taxon>
        <taxon>Spermatophyta</taxon>
        <taxon>Magnoliopsida</taxon>
        <taxon>Liliopsida</taxon>
        <taxon>Asparagales</taxon>
        <taxon>Orchidaceae</taxon>
        <taxon>Apostasioideae</taxon>
        <taxon>Apostasia</taxon>
    </lineage>
</organism>
<dbReference type="AlphaFoldDB" id="A0A2I0ANT5"/>
<evidence type="ECO:0000313" key="1">
    <source>
        <dbReference type="EMBL" id="PKA57126.1"/>
    </source>
</evidence>
<dbReference type="Proteomes" id="UP000236161">
    <property type="component" value="Unassembled WGS sequence"/>
</dbReference>
<sequence>MNIVIRSQYYNCNTKYHQKASYTLAPMRLAVKGPALLEVLGRSYTLAPMRLAVKGTPILEVLGRSHTLAPMR</sequence>